<gene>
    <name evidence="1" type="ORF">MLD38_002086</name>
</gene>
<comment type="caution">
    <text evidence="1">The sequence shown here is derived from an EMBL/GenBank/DDBJ whole genome shotgun (WGS) entry which is preliminary data.</text>
</comment>
<protein>
    <submittedName>
        <fullName evidence="1">Uncharacterized protein</fullName>
    </submittedName>
</protein>
<dbReference type="Proteomes" id="UP001057402">
    <property type="component" value="Chromosome 1"/>
</dbReference>
<dbReference type="EMBL" id="CM042880">
    <property type="protein sequence ID" value="KAI4389919.1"/>
    <property type="molecule type" value="Genomic_DNA"/>
</dbReference>
<accession>A0ACB9SFR6</accession>
<reference evidence="2" key="1">
    <citation type="journal article" date="2023" name="Front. Plant Sci.">
        <title>Chromosomal-level genome assembly of Melastoma candidum provides insights into trichome evolution.</title>
        <authorList>
            <person name="Zhong Y."/>
            <person name="Wu W."/>
            <person name="Sun C."/>
            <person name="Zou P."/>
            <person name="Liu Y."/>
            <person name="Dai S."/>
            <person name="Zhou R."/>
        </authorList>
    </citation>
    <scope>NUCLEOTIDE SEQUENCE [LARGE SCALE GENOMIC DNA]</scope>
</reference>
<evidence type="ECO:0000313" key="2">
    <source>
        <dbReference type="Proteomes" id="UP001057402"/>
    </source>
</evidence>
<keyword evidence="2" id="KW-1185">Reference proteome</keyword>
<organism evidence="1 2">
    <name type="scientific">Melastoma candidum</name>
    <dbReference type="NCBI Taxonomy" id="119954"/>
    <lineage>
        <taxon>Eukaryota</taxon>
        <taxon>Viridiplantae</taxon>
        <taxon>Streptophyta</taxon>
        <taxon>Embryophyta</taxon>
        <taxon>Tracheophyta</taxon>
        <taxon>Spermatophyta</taxon>
        <taxon>Magnoliopsida</taxon>
        <taxon>eudicotyledons</taxon>
        <taxon>Gunneridae</taxon>
        <taxon>Pentapetalae</taxon>
        <taxon>rosids</taxon>
        <taxon>malvids</taxon>
        <taxon>Myrtales</taxon>
        <taxon>Melastomataceae</taxon>
        <taxon>Melastomatoideae</taxon>
        <taxon>Melastomateae</taxon>
        <taxon>Melastoma</taxon>
    </lineage>
</organism>
<proteinExistence type="predicted"/>
<evidence type="ECO:0000313" key="1">
    <source>
        <dbReference type="EMBL" id="KAI4389919.1"/>
    </source>
</evidence>
<name>A0ACB9SFR6_9MYRT</name>
<sequence>MEPPPAPPQQPLPPPPPSTGKPTAISQKDRDFLLHLEAYLAKRDGVDKLLKISRYTAKLLLSTAAAPSPRLKSFESSVGLSRKAFRLGKFVQDVNALRFFHPPDRQSLILSLIAYLGEGTYFFVEQFVWLSKSGLIDKRNLSYLQKVSAWTELIGYAGSLGLKIRDLTELREEEGRLTRSLEVGLTRGDACREEAARLRKVREKALMKRLSIVQDIADAIMALSDVSDGQGRLAARPSVIASAGLISALISAHKNWVSC</sequence>